<keyword evidence="1" id="KW-0949">S-adenosyl-L-methionine</keyword>
<dbReference type="SFLD" id="SFLDG01067">
    <property type="entry name" value="SPASM/twitch_domain_containing"/>
    <property type="match status" value="1"/>
</dbReference>
<dbReference type="AlphaFoldDB" id="A0A381UBG4"/>
<gene>
    <name evidence="6" type="ORF">METZ01_LOCUS78158</name>
</gene>
<feature type="domain" description="Radical SAM core" evidence="5">
    <location>
        <begin position="2"/>
        <end position="140"/>
    </location>
</feature>
<dbReference type="Pfam" id="PF04055">
    <property type="entry name" value="Radical_SAM"/>
    <property type="match status" value="1"/>
</dbReference>
<dbReference type="SUPFAM" id="SSF102114">
    <property type="entry name" value="Radical SAM enzymes"/>
    <property type="match status" value="1"/>
</dbReference>
<dbReference type="InterPro" id="IPR058240">
    <property type="entry name" value="rSAM_sf"/>
</dbReference>
<accession>A0A381UBG4</accession>
<protein>
    <recommendedName>
        <fullName evidence="5">Radical SAM core domain-containing protein</fullName>
    </recommendedName>
</protein>
<reference evidence="6" key="1">
    <citation type="submission" date="2018-05" db="EMBL/GenBank/DDBJ databases">
        <authorList>
            <person name="Lanie J.A."/>
            <person name="Ng W.-L."/>
            <person name="Kazmierczak K.M."/>
            <person name="Andrzejewski T.M."/>
            <person name="Davidsen T.M."/>
            <person name="Wayne K.J."/>
            <person name="Tettelin H."/>
            <person name="Glass J.I."/>
            <person name="Rusch D."/>
            <person name="Podicherti R."/>
            <person name="Tsui H.-C.T."/>
            <person name="Winkler M.E."/>
        </authorList>
    </citation>
    <scope>NUCLEOTIDE SEQUENCE</scope>
</reference>
<dbReference type="InterPro" id="IPR050377">
    <property type="entry name" value="Radical_SAM_PqqE_MftC-like"/>
</dbReference>
<dbReference type="EMBL" id="UINC01006073">
    <property type="protein sequence ID" value="SVA25304.1"/>
    <property type="molecule type" value="Genomic_DNA"/>
</dbReference>
<dbReference type="SFLD" id="SFLDS00029">
    <property type="entry name" value="Radical_SAM"/>
    <property type="match status" value="1"/>
</dbReference>
<dbReference type="CDD" id="cd01335">
    <property type="entry name" value="Radical_SAM"/>
    <property type="match status" value="1"/>
</dbReference>
<dbReference type="PANTHER" id="PTHR11228:SF7">
    <property type="entry name" value="PQQA PEPTIDE CYCLASE"/>
    <property type="match status" value="1"/>
</dbReference>
<evidence type="ECO:0000256" key="3">
    <source>
        <dbReference type="ARBA" id="ARBA00023004"/>
    </source>
</evidence>
<dbReference type="Gene3D" id="3.20.20.70">
    <property type="entry name" value="Aldolase class I"/>
    <property type="match status" value="1"/>
</dbReference>
<evidence type="ECO:0000259" key="5">
    <source>
        <dbReference type="Pfam" id="PF04055"/>
    </source>
</evidence>
<dbReference type="InterPro" id="IPR007197">
    <property type="entry name" value="rSAM"/>
</dbReference>
<keyword evidence="2" id="KW-0479">Metal-binding</keyword>
<name>A0A381UBG4_9ZZZZ</name>
<evidence type="ECO:0000256" key="2">
    <source>
        <dbReference type="ARBA" id="ARBA00022723"/>
    </source>
</evidence>
<dbReference type="InterPro" id="IPR013785">
    <property type="entry name" value="Aldolase_TIM"/>
</dbReference>
<dbReference type="GO" id="GO:0051536">
    <property type="term" value="F:iron-sulfur cluster binding"/>
    <property type="evidence" value="ECO:0007669"/>
    <property type="project" value="UniProtKB-KW"/>
</dbReference>
<sequence>MCNAACPGCPRNICGGYTVPSFNEKQMSLELFKSIINNDILKNITRILFCGNYGDPITCKDIIEILKYCSSVNPDIHIIIHTNGSLRTIKFWKEIASTNNNRLEIIFSIDGLEDTNKIYRRNTNWNKLIENVNAYINAGGVAIWEYLAFKHNEHQINEAKLLSSKLGFKQFRLKKAFGFENNGQMKVVDNIGRYQYTIYPPTNKSITNISAKPTTQIDKIDVPPSHIKKNKNAITYTEYTEISCLAKNGKEIYIDVEGGIHPCCFLGHVSVDSPGSINDQYRQFSTNFNTKISIKDVLSDNS</sequence>
<dbReference type="PANTHER" id="PTHR11228">
    <property type="entry name" value="RADICAL SAM DOMAIN PROTEIN"/>
    <property type="match status" value="1"/>
</dbReference>
<evidence type="ECO:0000256" key="1">
    <source>
        <dbReference type="ARBA" id="ARBA00022691"/>
    </source>
</evidence>
<keyword evidence="4" id="KW-0411">Iron-sulfur</keyword>
<dbReference type="GO" id="GO:0046872">
    <property type="term" value="F:metal ion binding"/>
    <property type="evidence" value="ECO:0007669"/>
    <property type="project" value="UniProtKB-KW"/>
</dbReference>
<evidence type="ECO:0000256" key="4">
    <source>
        <dbReference type="ARBA" id="ARBA00023014"/>
    </source>
</evidence>
<keyword evidence="3" id="KW-0408">Iron</keyword>
<dbReference type="GO" id="GO:0003824">
    <property type="term" value="F:catalytic activity"/>
    <property type="evidence" value="ECO:0007669"/>
    <property type="project" value="InterPro"/>
</dbReference>
<feature type="non-terminal residue" evidence="6">
    <location>
        <position position="302"/>
    </location>
</feature>
<organism evidence="6">
    <name type="scientific">marine metagenome</name>
    <dbReference type="NCBI Taxonomy" id="408172"/>
    <lineage>
        <taxon>unclassified sequences</taxon>
        <taxon>metagenomes</taxon>
        <taxon>ecological metagenomes</taxon>
    </lineage>
</organism>
<proteinExistence type="predicted"/>
<evidence type="ECO:0000313" key="6">
    <source>
        <dbReference type="EMBL" id="SVA25304.1"/>
    </source>
</evidence>